<feature type="compositionally biased region" description="Basic residues" evidence="1">
    <location>
        <begin position="253"/>
        <end position="282"/>
    </location>
</feature>
<gene>
    <name evidence="3" type="ORF">COCSUDRAFT_42173</name>
</gene>
<dbReference type="Proteomes" id="UP000007264">
    <property type="component" value="Unassembled WGS sequence"/>
</dbReference>
<organism evidence="3 4">
    <name type="scientific">Coccomyxa subellipsoidea (strain C-169)</name>
    <name type="common">Green microalga</name>
    <dbReference type="NCBI Taxonomy" id="574566"/>
    <lineage>
        <taxon>Eukaryota</taxon>
        <taxon>Viridiplantae</taxon>
        <taxon>Chlorophyta</taxon>
        <taxon>core chlorophytes</taxon>
        <taxon>Trebouxiophyceae</taxon>
        <taxon>Trebouxiophyceae incertae sedis</taxon>
        <taxon>Coccomyxaceae</taxon>
        <taxon>Coccomyxa</taxon>
        <taxon>Coccomyxa subellipsoidea</taxon>
    </lineage>
</organism>
<dbReference type="Pfam" id="PF05011">
    <property type="entry name" value="DBR1"/>
    <property type="match status" value="1"/>
</dbReference>
<dbReference type="STRING" id="574566.I0YXZ7"/>
<dbReference type="GO" id="GO:0006397">
    <property type="term" value="P:mRNA processing"/>
    <property type="evidence" value="ECO:0007669"/>
    <property type="project" value="InterPro"/>
</dbReference>
<feature type="region of interest" description="Disordered" evidence="1">
    <location>
        <begin position="1"/>
        <end position="337"/>
    </location>
</feature>
<sequence>MGALRRGPSAEDAQYVRDALAARGGPQVPQNFTPTTPGHDGRQRRGVMPTRAVRNPQTEALLEMLGLPYNLDPGSAQPPTASGAASGASSANPEAIDIDNPEEIELGEEDELEGDTPRGLDESPPDKIEAESLSGQQEAEGLPEQEESMFAAVEAQAALKRLGTEPDDSAEQGQLPEPDEQEEPEQQEQPALLQHINFFEEHEARDAHPEVAEEAKKEARRRGDAATQTSDARFDERFQLGYGLGGGSARPWREKKRGKFDRKEKKGSKKGHKEGRGHKGEKKKGLDIEKLRQERLQRERQERDRARQAIMGNIASAENGKKYNASYGNAAPVIRTQ</sequence>
<dbReference type="InterPro" id="IPR039875">
    <property type="entry name" value="LENG1-like"/>
</dbReference>
<evidence type="ECO:0000313" key="4">
    <source>
        <dbReference type="Proteomes" id="UP000007264"/>
    </source>
</evidence>
<feature type="compositionally biased region" description="Basic and acidic residues" evidence="1">
    <location>
        <begin position="283"/>
        <end position="307"/>
    </location>
</feature>
<dbReference type="PANTHER" id="PTHR22093:SF0">
    <property type="entry name" value="LEUKOCYTE RECEPTOR CLUSTER MEMBER 1"/>
    <property type="match status" value="1"/>
</dbReference>
<accession>I0YXZ7</accession>
<dbReference type="PANTHER" id="PTHR22093">
    <property type="entry name" value="LEUKOCYTE RECEPTOR CLUSTER LRC MEMBER 1"/>
    <property type="match status" value="1"/>
</dbReference>
<evidence type="ECO:0000256" key="1">
    <source>
        <dbReference type="SAM" id="MobiDB-lite"/>
    </source>
</evidence>
<feature type="compositionally biased region" description="Basic and acidic residues" evidence="1">
    <location>
        <begin position="198"/>
        <end position="224"/>
    </location>
</feature>
<dbReference type="eggNOG" id="ENOG502SCDU">
    <property type="taxonomic scope" value="Eukaryota"/>
</dbReference>
<evidence type="ECO:0000259" key="2">
    <source>
        <dbReference type="Pfam" id="PF05011"/>
    </source>
</evidence>
<proteinExistence type="predicted"/>
<feature type="compositionally biased region" description="Acidic residues" evidence="1">
    <location>
        <begin position="96"/>
        <end position="114"/>
    </location>
</feature>
<dbReference type="OrthoDB" id="2159131at2759"/>
<feature type="compositionally biased region" description="Low complexity" evidence="1">
    <location>
        <begin position="73"/>
        <end position="91"/>
    </location>
</feature>
<feature type="compositionally biased region" description="Acidic residues" evidence="1">
    <location>
        <begin position="177"/>
        <end position="186"/>
    </location>
</feature>
<dbReference type="GeneID" id="17041254"/>
<name>I0YXZ7_COCSC</name>
<protein>
    <recommendedName>
        <fullName evidence="2">Lariat debranching enzyme C-terminal domain-containing protein</fullName>
    </recommendedName>
</protein>
<dbReference type="GO" id="GO:0016788">
    <property type="term" value="F:hydrolase activity, acting on ester bonds"/>
    <property type="evidence" value="ECO:0007669"/>
    <property type="project" value="InterPro"/>
</dbReference>
<dbReference type="InterPro" id="IPR007708">
    <property type="entry name" value="DBR1_C"/>
</dbReference>
<feature type="domain" description="Lariat debranching enzyme C-terminal" evidence="2">
    <location>
        <begin position="8"/>
        <end position="68"/>
    </location>
</feature>
<keyword evidence="4" id="KW-1185">Reference proteome</keyword>
<reference evidence="3 4" key="1">
    <citation type="journal article" date="2012" name="Genome Biol.">
        <title>The genome of the polar eukaryotic microalga coccomyxa subellipsoidea reveals traits of cold adaptation.</title>
        <authorList>
            <person name="Blanc G."/>
            <person name="Agarkova I."/>
            <person name="Grimwood J."/>
            <person name="Kuo A."/>
            <person name="Brueggeman A."/>
            <person name="Dunigan D."/>
            <person name="Gurnon J."/>
            <person name="Ladunga I."/>
            <person name="Lindquist E."/>
            <person name="Lucas S."/>
            <person name="Pangilinan J."/>
            <person name="Proschold T."/>
            <person name="Salamov A."/>
            <person name="Schmutz J."/>
            <person name="Weeks D."/>
            <person name="Yamada T."/>
            <person name="Claverie J.M."/>
            <person name="Grigoriev I."/>
            <person name="Van Etten J."/>
            <person name="Lomsadze A."/>
            <person name="Borodovsky M."/>
        </authorList>
    </citation>
    <scope>NUCLEOTIDE SEQUENCE [LARGE SCALE GENOMIC DNA]</scope>
    <source>
        <strain evidence="3 4">C-169</strain>
    </source>
</reference>
<evidence type="ECO:0000313" key="3">
    <source>
        <dbReference type="EMBL" id="EIE23266.1"/>
    </source>
</evidence>
<dbReference type="AlphaFoldDB" id="I0YXZ7"/>
<dbReference type="KEGG" id="csl:COCSUDRAFT_42173"/>
<dbReference type="RefSeq" id="XP_005647810.1">
    <property type="nucleotide sequence ID" value="XM_005647753.1"/>
</dbReference>
<dbReference type="EMBL" id="AGSI01000008">
    <property type="protein sequence ID" value="EIE23266.1"/>
    <property type="molecule type" value="Genomic_DNA"/>
</dbReference>
<comment type="caution">
    <text evidence="3">The sequence shown here is derived from an EMBL/GenBank/DDBJ whole genome shotgun (WGS) entry which is preliminary data.</text>
</comment>
<feature type="compositionally biased region" description="Basic and acidic residues" evidence="1">
    <location>
        <begin position="115"/>
        <end position="130"/>
    </location>
</feature>